<dbReference type="InterPro" id="IPR011006">
    <property type="entry name" value="CheY-like_superfamily"/>
</dbReference>
<feature type="domain" description="Response regulatory" evidence="7">
    <location>
        <begin position="3"/>
        <end position="119"/>
    </location>
</feature>
<feature type="modified residue" description="4-aspartylphosphate" evidence="5">
    <location>
        <position position="54"/>
    </location>
</feature>
<dbReference type="SMART" id="SM00448">
    <property type="entry name" value="REC"/>
    <property type="match status" value="1"/>
</dbReference>
<protein>
    <submittedName>
        <fullName evidence="8">Response regulator transcription factor</fullName>
    </submittedName>
</protein>
<evidence type="ECO:0000256" key="2">
    <source>
        <dbReference type="ARBA" id="ARBA00023015"/>
    </source>
</evidence>
<dbReference type="SMART" id="SM00421">
    <property type="entry name" value="HTH_LUXR"/>
    <property type="match status" value="1"/>
</dbReference>
<evidence type="ECO:0000259" key="6">
    <source>
        <dbReference type="PROSITE" id="PS50043"/>
    </source>
</evidence>
<dbReference type="RefSeq" id="WP_289269951.1">
    <property type="nucleotide sequence ID" value="NZ_OX365700.1"/>
</dbReference>
<keyword evidence="3" id="KW-0238">DNA-binding</keyword>
<dbReference type="GO" id="GO:0003677">
    <property type="term" value="F:DNA binding"/>
    <property type="evidence" value="ECO:0007669"/>
    <property type="project" value="UniProtKB-KW"/>
</dbReference>
<dbReference type="InterPro" id="IPR058245">
    <property type="entry name" value="NreC/VraR/RcsB-like_REC"/>
</dbReference>
<accession>A0AA86TE75</accession>
<dbReference type="CDD" id="cd06170">
    <property type="entry name" value="LuxR_C_like"/>
    <property type="match status" value="1"/>
</dbReference>
<evidence type="ECO:0000256" key="3">
    <source>
        <dbReference type="ARBA" id="ARBA00023125"/>
    </source>
</evidence>
<keyword evidence="2" id="KW-0805">Transcription regulation</keyword>
<dbReference type="EMBL" id="OX365700">
    <property type="protein sequence ID" value="CAI4033064.1"/>
    <property type="molecule type" value="Genomic_DNA"/>
</dbReference>
<organism evidence="8 9">
    <name type="scientific">Nitrospira tepida</name>
    <dbReference type="NCBI Taxonomy" id="2973512"/>
    <lineage>
        <taxon>Bacteria</taxon>
        <taxon>Pseudomonadati</taxon>
        <taxon>Nitrospirota</taxon>
        <taxon>Nitrospiria</taxon>
        <taxon>Nitrospirales</taxon>
        <taxon>Nitrospiraceae</taxon>
        <taxon>Nitrospira</taxon>
    </lineage>
</organism>
<reference evidence="8" key="1">
    <citation type="submission" date="2022-10" db="EMBL/GenBank/DDBJ databases">
        <authorList>
            <person name="Koch H."/>
        </authorList>
    </citation>
    <scope>NUCLEOTIDE SEQUENCE</scope>
    <source>
        <strain evidence="8">DNF</strain>
    </source>
</reference>
<dbReference type="Pfam" id="PF00072">
    <property type="entry name" value="Response_reg"/>
    <property type="match status" value="1"/>
</dbReference>
<dbReference type="Pfam" id="PF00196">
    <property type="entry name" value="GerE"/>
    <property type="match status" value="1"/>
</dbReference>
<dbReference type="AlphaFoldDB" id="A0AA86TE75"/>
<dbReference type="PANTHER" id="PTHR43214:SF41">
    <property type="entry name" value="NITRATE_NITRITE RESPONSE REGULATOR PROTEIN NARP"/>
    <property type="match status" value="1"/>
</dbReference>
<evidence type="ECO:0000259" key="7">
    <source>
        <dbReference type="PROSITE" id="PS50110"/>
    </source>
</evidence>
<evidence type="ECO:0000256" key="4">
    <source>
        <dbReference type="ARBA" id="ARBA00023163"/>
    </source>
</evidence>
<evidence type="ECO:0000256" key="5">
    <source>
        <dbReference type="PROSITE-ProRule" id="PRU00169"/>
    </source>
</evidence>
<proteinExistence type="predicted"/>
<dbReference type="PRINTS" id="PR00038">
    <property type="entry name" value="HTHLUXR"/>
</dbReference>
<dbReference type="SUPFAM" id="SSF52172">
    <property type="entry name" value="CheY-like"/>
    <property type="match status" value="1"/>
</dbReference>
<dbReference type="PROSITE" id="PS00622">
    <property type="entry name" value="HTH_LUXR_1"/>
    <property type="match status" value="1"/>
</dbReference>
<dbReference type="SUPFAM" id="SSF46894">
    <property type="entry name" value="C-terminal effector domain of the bipartite response regulators"/>
    <property type="match status" value="1"/>
</dbReference>
<dbReference type="CDD" id="cd17535">
    <property type="entry name" value="REC_NarL-like"/>
    <property type="match status" value="1"/>
</dbReference>
<dbReference type="KEGG" id="nti:DNFV4_03496"/>
<dbReference type="Proteomes" id="UP001179121">
    <property type="component" value="Chromosome"/>
</dbReference>
<dbReference type="GO" id="GO:0006355">
    <property type="term" value="P:regulation of DNA-templated transcription"/>
    <property type="evidence" value="ECO:0007669"/>
    <property type="project" value="InterPro"/>
</dbReference>
<gene>
    <name evidence="8" type="ORF">DNFV4_03496</name>
</gene>
<dbReference type="Gene3D" id="3.40.50.2300">
    <property type="match status" value="1"/>
</dbReference>
<dbReference type="InterPro" id="IPR016032">
    <property type="entry name" value="Sig_transdc_resp-reg_C-effctor"/>
</dbReference>
<dbReference type="InterPro" id="IPR001789">
    <property type="entry name" value="Sig_transdc_resp-reg_receiver"/>
</dbReference>
<keyword evidence="4" id="KW-0804">Transcription</keyword>
<dbReference type="GO" id="GO:0000160">
    <property type="term" value="P:phosphorelay signal transduction system"/>
    <property type="evidence" value="ECO:0007669"/>
    <property type="project" value="InterPro"/>
</dbReference>
<keyword evidence="9" id="KW-1185">Reference proteome</keyword>
<keyword evidence="1 5" id="KW-0597">Phosphoprotein</keyword>
<dbReference type="InterPro" id="IPR000792">
    <property type="entry name" value="Tscrpt_reg_LuxR_C"/>
</dbReference>
<evidence type="ECO:0000313" key="8">
    <source>
        <dbReference type="EMBL" id="CAI4033064.1"/>
    </source>
</evidence>
<sequence>MYRILIADDFPLFRRGVKEMLAEGLGPVKFGEAGNARELLDLVQKKPWDVVIMDISMPGTTGTEALKQVKHDRPALPVIVLSMHPEDQYAVRMFKAGADGYLNKASAPQELVQAIKKVANGGQYVSPQVAERLALTMKASDGRPPHELLSDREYEVLRLIGSGKTVSEIAESLNLSVTTVSTYRARILNKMQLKNNAELTRYALMHQVAE</sequence>
<feature type="domain" description="HTH luxR-type" evidence="6">
    <location>
        <begin position="142"/>
        <end position="207"/>
    </location>
</feature>
<evidence type="ECO:0000256" key="1">
    <source>
        <dbReference type="ARBA" id="ARBA00022553"/>
    </source>
</evidence>
<name>A0AA86TE75_9BACT</name>
<dbReference type="InterPro" id="IPR039420">
    <property type="entry name" value="WalR-like"/>
</dbReference>
<dbReference type="PANTHER" id="PTHR43214">
    <property type="entry name" value="TWO-COMPONENT RESPONSE REGULATOR"/>
    <property type="match status" value="1"/>
</dbReference>
<dbReference type="PROSITE" id="PS50043">
    <property type="entry name" value="HTH_LUXR_2"/>
    <property type="match status" value="1"/>
</dbReference>
<evidence type="ECO:0000313" key="9">
    <source>
        <dbReference type="Proteomes" id="UP001179121"/>
    </source>
</evidence>
<dbReference type="PROSITE" id="PS50110">
    <property type="entry name" value="RESPONSE_REGULATORY"/>
    <property type="match status" value="1"/>
</dbReference>